<feature type="signal peptide" evidence="2">
    <location>
        <begin position="1"/>
        <end position="20"/>
    </location>
</feature>
<evidence type="ECO:0000313" key="4">
    <source>
        <dbReference type="Proteomes" id="UP000201838"/>
    </source>
</evidence>
<feature type="chain" id="PRO_5013099453" evidence="2">
    <location>
        <begin position="21"/>
        <end position="51"/>
    </location>
</feature>
<feature type="compositionally biased region" description="Basic and acidic residues" evidence="1">
    <location>
        <begin position="41"/>
        <end position="51"/>
    </location>
</feature>
<accession>A0A238J6K9</accession>
<keyword evidence="2" id="KW-0732">Signal</keyword>
<gene>
    <name evidence="3" type="ORF">BOA8489_03919</name>
</gene>
<evidence type="ECO:0000313" key="3">
    <source>
        <dbReference type="EMBL" id="SMX25775.1"/>
    </source>
</evidence>
<keyword evidence="4" id="KW-1185">Reference proteome</keyword>
<reference evidence="3 4" key="1">
    <citation type="submission" date="2017-05" db="EMBL/GenBank/DDBJ databases">
        <authorList>
            <person name="Song R."/>
            <person name="Chenine A.L."/>
            <person name="Ruprecht R.M."/>
        </authorList>
    </citation>
    <scope>NUCLEOTIDE SEQUENCE [LARGE SCALE GENOMIC DNA]</scope>
    <source>
        <strain evidence="3 4">CECT 8489</strain>
    </source>
</reference>
<evidence type="ECO:0000256" key="1">
    <source>
        <dbReference type="SAM" id="MobiDB-lite"/>
    </source>
</evidence>
<name>A0A238J6K9_9RHOB</name>
<sequence>MSSLKAIAFVLVRMFNVNMAALLCRNSSMGNQMRHRQPQMDSHKIFMSEDI</sequence>
<feature type="region of interest" description="Disordered" evidence="1">
    <location>
        <begin position="31"/>
        <end position="51"/>
    </location>
</feature>
<dbReference type="Proteomes" id="UP000201838">
    <property type="component" value="Unassembled WGS sequence"/>
</dbReference>
<proteinExistence type="predicted"/>
<protein>
    <submittedName>
        <fullName evidence="3">Uncharacterized protein</fullName>
    </submittedName>
</protein>
<organism evidence="3 4">
    <name type="scientific">Boseongicola aestuarii</name>
    <dbReference type="NCBI Taxonomy" id="1470561"/>
    <lineage>
        <taxon>Bacteria</taxon>
        <taxon>Pseudomonadati</taxon>
        <taxon>Pseudomonadota</taxon>
        <taxon>Alphaproteobacteria</taxon>
        <taxon>Rhodobacterales</taxon>
        <taxon>Paracoccaceae</taxon>
        <taxon>Boseongicola</taxon>
    </lineage>
</organism>
<dbReference type="EMBL" id="FXXQ01000028">
    <property type="protein sequence ID" value="SMX25775.1"/>
    <property type="molecule type" value="Genomic_DNA"/>
</dbReference>
<evidence type="ECO:0000256" key="2">
    <source>
        <dbReference type="SAM" id="SignalP"/>
    </source>
</evidence>
<dbReference type="AlphaFoldDB" id="A0A238J6K9"/>